<gene>
    <name evidence="2" type="ORF">A4A49_43276</name>
</gene>
<feature type="non-terminal residue" evidence="2">
    <location>
        <position position="1"/>
    </location>
</feature>
<feature type="compositionally biased region" description="Basic and acidic residues" evidence="1">
    <location>
        <begin position="57"/>
        <end position="70"/>
    </location>
</feature>
<feature type="region of interest" description="Disordered" evidence="1">
    <location>
        <begin position="44"/>
        <end position="93"/>
    </location>
</feature>
<comment type="caution">
    <text evidence="2">The sequence shown here is derived from an EMBL/GenBank/DDBJ whole genome shotgun (WGS) entry which is preliminary data.</text>
</comment>
<feature type="compositionally biased region" description="Basic and acidic residues" evidence="1">
    <location>
        <begin position="115"/>
        <end position="132"/>
    </location>
</feature>
<evidence type="ECO:0000313" key="3">
    <source>
        <dbReference type="Proteomes" id="UP000187609"/>
    </source>
</evidence>
<feature type="compositionally biased region" description="Polar residues" evidence="1">
    <location>
        <begin position="71"/>
        <end position="87"/>
    </location>
</feature>
<feature type="region of interest" description="Disordered" evidence="1">
    <location>
        <begin position="110"/>
        <end position="132"/>
    </location>
</feature>
<protein>
    <submittedName>
        <fullName evidence="2">Uncharacterized protein</fullName>
    </submittedName>
</protein>
<reference evidence="2" key="1">
    <citation type="submission" date="2016-11" db="EMBL/GenBank/DDBJ databases">
        <title>The genome of Nicotiana attenuata.</title>
        <authorList>
            <person name="Xu S."/>
            <person name="Brockmoeller T."/>
            <person name="Gaquerel E."/>
            <person name="Navarro A."/>
            <person name="Kuhl H."/>
            <person name="Gase K."/>
            <person name="Ling Z."/>
            <person name="Zhou W."/>
            <person name="Kreitzer C."/>
            <person name="Stanke M."/>
            <person name="Tang H."/>
            <person name="Lyons E."/>
            <person name="Pandey P."/>
            <person name="Pandey S.P."/>
            <person name="Timmermann B."/>
            <person name="Baldwin I.T."/>
        </authorList>
    </citation>
    <scope>NUCLEOTIDE SEQUENCE [LARGE SCALE GENOMIC DNA]</scope>
    <source>
        <strain evidence="2">UT</strain>
    </source>
</reference>
<dbReference type="EMBL" id="MJEQ01006303">
    <property type="protein sequence ID" value="OIT19758.1"/>
    <property type="molecule type" value="Genomic_DNA"/>
</dbReference>
<evidence type="ECO:0000256" key="1">
    <source>
        <dbReference type="SAM" id="MobiDB-lite"/>
    </source>
</evidence>
<keyword evidence="3" id="KW-1185">Reference proteome</keyword>
<sequence length="132" mass="14515">VVALCSLLCDPNWVIVGFVKRSDMIREPPPPTIPQNVASSLVAGVRGGDFSDATETPPEKKQKLGEEVDCKTSTSAGDEDGMSSSVKAQYIDGYDSEEEIDEAVWDKYLQQIEESEPKKDSDMQPKKDSDMQ</sequence>
<organism evidence="2 3">
    <name type="scientific">Nicotiana attenuata</name>
    <name type="common">Coyote tobacco</name>
    <dbReference type="NCBI Taxonomy" id="49451"/>
    <lineage>
        <taxon>Eukaryota</taxon>
        <taxon>Viridiplantae</taxon>
        <taxon>Streptophyta</taxon>
        <taxon>Embryophyta</taxon>
        <taxon>Tracheophyta</taxon>
        <taxon>Spermatophyta</taxon>
        <taxon>Magnoliopsida</taxon>
        <taxon>eudicotyledons</taxon>
        <taxon>Gunneridae</taxon>
        <taxon>Pentapetalae</taxon>
        <taxon>asterids</taxon>
        <taxon>lamiids</taxon>
        <taxon>Solanales</taxon>
        <taxon>Solanaceae</taxon>
        <taxon>Nicotianoideae</taxon>
        <taxon>Nicotianeae</taxon>
        <taxon>Nicotiana</taxon>
    </lineage>
</organism>
<evidence type="ECO:0000313" key="2">
    <source>
        <dbReference type="EMBL" id="OIT19758.1"/>
    </source>
</evidence>
<accession>A0A1J6JRC0</accession>
<proteinExistence type="predicted"/>
<dbReference type="Gramene" id="OIT19758">
    <property type="protein sequence ID" value="OIT19758"/>
    <property type="gene ID" value="A4A49_43276"/>
</dbReference>
<dbReference type="AlphaFoldDB" id="A0A1J6JRC0"/>
<dbReference type="Proteomes" id="UP000187609">
    <property type="component" value="Unassembled WGS sequence"/>
</dbReference>
<name>A0A1J6JRC0_NICAT</name>